<reference evidence="1 2" key="1">
    <citation type="submission" date="2018-11" db="EMBL/GenBank/DDBJ databases">
        <title>the genome of Mesorhizobium tamadayense DSM 28320.</title>
        <authorList>
            <person name="Gao J."/>
        </authorList>
    </citation>
    <scope>NUCLEOTIDE SEQUENCE [LARGE SCALE GENOMIC DNA]</scope>
    <source>
        <strain evidence="1 2">DSM 28320</strain>
    </source>
</reference>
<dbReference type="Pfam" id="PF14022">
    <property type="entry name" value="DUF4238"/>
    <property type="match status" value="1"/>
</dbReference>
<dbReference type="AlphaFoldDB" id="A0A3P3F2S9"/>
<gene>
    <name evidence="1" type="ORF">EH240_30805</name>
</gene>
<dbReference type="RefSeq" id="WP_125005649.1">
    <property type="nucleotide sequence ID" value="NZ_RQXT01000056.1"/>
</dbReference>
<protein>
    <submittedName>
        <fullName evidence="1">DUF4238 domain-containing protein</fullName>
    </submittedName>
</protein>
<dbReference type="InterPro" id="IPR025332">
    <property type="entry name" value="DUF4238"/>
</dbReference>
<dbReference type="EMBL" id="RQXT01000056">
    <property type="protein sequence ID" value="RRH92933.1"/>
    <property type="molecule type" value="Genomic_DNA"/>
</dbReference>
<name>A0A3P3F2S9_9HYPH</name>
<sequence>MTKEFKQNEPNKHHFLPVFYLKEWAGADGKIVQFSRPNLRDGLVKPLRRHPSAVGYIDRLYAAEGLPEKVSNLFETEFTRPVDTEAAAAMRRLMRGQFDVDATPKEVVAWIKFMLSLMMRMPADIKRLKHYVKHDWFSDRPSLEAIFKRSGMQGNPQTVEDYQRLLGPTFYERAAMVALSGMIQAEVAIRAVGDLQWTVTNVYGDREFLTSDRPLVASVAMNGPKAHMILPIGPHRVFLATKTEEFRRQLVDRPAWDFVTSVNKHVVNNATDYIYGSNGAALRFVQKHMGKLREQTFLERINDRRMAEIAKPLSERDDFRANF</sequence>
<accession>A0A3P3F2S9</accession>
<proteinExistence type="predicted"/>
<organism evidence="1 2">
    <name type="scientific">Mesorhizobium tamadayense</name>
    <dbReference type="NCBI Taxonomy" id="425306"/>
    <lineage>
        <taxon>Bacteria</taxon>
        <taxon>Pseudomonadati</taxon>
        <taxon>Pseudomonadota</taxon>
        <taxon>Alphaproteobacteria</taxon>
        <taxon>Hyphomicrobiales</taxon>
        <taxon>Phyllobacteriaceae</taxon>
        <taxon>Mesorhizobium</taxon>
    </lineage>
</organism>
<keyword evidence="2" id="KW-1185">Reference proteome</keyword>
<evidence type="ECO:0000313" key="2">
    <source>
        <dbReference type="Proteomes" id="UP000273786"/>
    </source>
</evidence>
<dbReference type="Proteomes" id="UP000273786">
    <property type="component" value="Unassembled WGS sequence"/>
</dbReference>
<evidence type="ECO:0000313" key="1">
    <source>
        <dbReference type="EMBL" id="RRH92933.1"/>
    </source>
</evidence>
<dbReference type="OrthoDB" id="5918636at2"/>
<comment type="caution">
    <text evidence="1">The sequence shown here is derived from an EMBL/GenBank/DDBJ whole genome shotgun (WGS) entry which is preliminary data.</text>
</comment>